<name>A0A0A9G4K4_ARUDO</name>
<accession>A0A0A9G4K4</accession>
<protein>
    <submittedName>
        <fullName evidence="1">Uncharacterized protein</fullName>
    </submittedName>
</protein>
<dbReference type="EMBL" id="GBRH01177891">
    <property type="protein sequence ID" value="JAE20005.1"/>
    <property type="molecule type" value="Transcribed_RNA"/>
</dbReference>
<reference evidence="1" key="2">
    <citation type="journal article" date="2015" name="Data Brief">
        <title>Shoot transcriptome of the giant reed, Arundo donax.</title>
        <authorList>
            <person name="Barrero R.A."/>
            <person name="Guerrero F.D."/>
            <person name="Moolhuijzen P."/>
            <person name="Goolsby J.A."/>
            <person name="Tidwell J."/>
            <person name="Bellgard S.E."/>
            <person name="Bellgard M.I."/>
        </authorList>
    </citation>
    <scope>NUCLEOTIDE SEQUENCE</scope>
    <source>
        <tissue evidence="1">Shoot tissue taken approximately 20 cm above the soil surface</tissue>
    </source>
</reference>
<reference evidence="1" key="1">
    <citation type="submission" date="2014-09" db="EMBL/GenBank/DDBJ databases">
        <authorList>
            <person name="Magalhaes I.L.F."/>
            <person name="Oliveira U."/>
            <person name="Santos F.R."/>
            <person name="Vidigal T.H.D.A."/>
            <person name="Brescovit A.D."/>
            <person name="Santos A.J."/>
        </authorList>
    </citation>
    <scope>NUCLEOTIDE SEQUENCE</scope>
    <source>
        <tissue evidence="1">Shoot tissue taken approximately 20 cm above the soil surface</tissue>
    </source>
</reference>
<evidence type="ECO:0000313" key="1">
    <source>
        <dbReference type="EMBL" id="JAE20005.1"/>
    </source>
</evidence>
<organism evidence="1">
    <name type="scientific">Arundo donax</name>
    <name type="common">Giant reed</name>
    <name type="synonym">Donax arundinaceus</name>
    <dbReference type="NCBI Taxonomy" id="35708"/>
    <lineage>
        <taxon>Eukaryota</taxon>
        <taxon>Viridiplantae</taxon>
        <taxon>Streptophyta</taxon>
        <taxon>Embryophyta</taxon>
        <taxon>Tracheophyta</taxon>
        <taxon>Spermatophyta</taxon>
        <taxon>Magnoliopsida</taxon>
        <taxon>Liliopsida</taxon>
        <taxon>Poales</taxon>
        <taxon>Poaceae</taxon>
        <taxon>PACMAD clade</taxon>
        <taxon>Arundinoideae</taxon>
        <taxon>Arundineae</taxon>
        <taxon>Arundo</taxon>
    </lineage>
</organism>
<dbReference type="AlphaFoldDB" id="A0A0A9G4K4"/>
<proteinExistence type="predicted"/>
<sequence>MYRSWTIYRSAYFVRCCTKHLKLCYKNYHTHLILCNNGVNTVNYHTLEHFKQEMAHFCSY</sequence>